<sequence>KFKIGFAIRKPTRRIYDDANLYYAVKISEGVKAGMMTRALLEKRYENDGGELSESESDEIATLTYRLYQCQGELEKVTLNLDKAPEEDKNKKTELIIEEITKIRTELIRFENLRNSFYEQTAEARAQRLASIWWVVQLSHFRENKDSVYENVFTGDTYEDKLAHFDQMDEGEDEFWNKNTARLAYLISSWNSGQATEQKDFEELDEIFSQLNESENLEEKPKKEEEPKEEPKEEPREEPEKKPKKKKAPTPSEDKPEG</sequence>
<evidence type="ECO:0000313" key="2">
    <source>
        <dbReference type="EMBL" id="SVC06573.1"/>
    </source>
</evidence>
<protein>
    <submittedName>
        <fullName evidence="2">Uncharacterized protein</fullName>
    </submittedName>
</protein>
<feature type="non-terminal residue" evidence="2">
    <location>
        <position position="1"/>
    </location>
</feature>
<feature type="compositionally biased region" description="Basic and acidic residues" evidence="1">
    <location>
        <begin position="217"/>
        <end position="241"/>
    </location>
</feature>
<dbReference type="EMBL" id="UINC01071571">
    <property type="protein sequence ID" value="SVC06573.1"/>
    <property type="molecule type" value="Genomic_DNA"/>
</dbReference>
<feature type="region of interest" description="Disordered" evidence="1">
    <location>
        <begin position="207"/>
        <end position="258"/>
    </location>
</feature>
<evidence type="ECO:0000256" key="1">
    <source>
        <dbReference type="SAM" id="MobiDB-lite"/>
    </source>
</evidence>
<organism evidence="2">
    <name type="scientific">marine metagenome</name>
    <dbReference type="NCBI Taxonomy" id="408172"/>
    <lineage>
        <taxon>unclassified sequences</taxon>
        <taxon>metagenomes</taxon>
        <taxon>ecological metagenomes</taxon>
    </lineage>
</organism>
<gene>
    <name evidence="2" type="ORF">METZ01_LOCUS259427</name>
</gene>
<accession>A0A382J680</accession>
<name>A0A382J680_9ZZZZ</name>
<dbReference type="AlphaFoldDB" id="A0A382J680"/>
<reference evidence="2" key="1">
    <citation type="submission" date="2018-05" db="EMBL/GenBank/DDBJ databases">
        <authorList>
            <person name="Lanie J.A."/>
            <person name="Ng W.-L."/>
            <person name="Kazmierczak K.M."/>
            <person name="Andrzejewski T.M."/>
            <person name="Davidsen T.M."/>
            <person name="Wayne K.J."/>
            <person name="Tettelin H."/>
            <person name="Glass J.I."/>
            <person name="Rusch D."/>
            <person name="Podicherti R."/>
            <person name="Tsui H.-C.T."/>
            <person name="Winkler M.E."/>
        </authorList>
    </citation>
    <scope>NUCLEOTIDE SEQUENCE</scope>
</reference>
<proteinExistence type="predicted"/>